<protein>
    <submittedName>
        <fullName evidence="1">Uncharacterized protein</fullName>
    </submittedName>
</protein>
<dbReference type="Proteomes" id="UP000603453">
    <property type="component" value="Unassembled WGS sequence"/>
</dbReference>
<sequence length="82" mass="9742">MIGSLNKQLELKAVEIADLLEVLNRDDDIPEGIQRRKDPDNFDQDVYKMKYLFYFKFRQMKIIFRQAQNAIQIKNGEYGGKK</sequence>
<name>A0A8H7R301_9FUNG</name>
<proteinExistence type="predicted"/>
<dbReference type="OrthoDB" id="10527581at2759"/>
<keyword evidence="2" id="KW-1185">Reference proteome</keyword>
<gene>
    <name evidence="1" type="ORF">INT47_008964</name>
</gene>
<organism evidence="1 2">
    <name type="scientific">Mucor saturninus</name>
    <dbReference type="NCBI Taxonomy" id="64648"/>
    <lineage>
        <taxon>Eukaryota</taxon>
        <taxon>Fungi</taxon>
        <taxon>Fungi incertae sedis</taxon>
        <taxon>Mucoromycota</taxon>
        <taxon>Mucoromycotina</taxon>
        <taxon>Mucoromycetes</taxon>
        <taxon>Mucorales</taxon>
        <taxon>Mucorineae</taxon>
        <taxon>Mucoraceae</taxon>
        <taxon>Mucor</taxon>
    </lineage>
</organism>
<dbReference type="AlphaFoldDB" id="A0A8H7R301"/>
<reference evidence="1" key="1">
    <citation type="submission" date="2020-12" db="EMBL/GenBank/DDBJ databases">
        <title>Metabolic potential, ecology and presence of endohyphal bacteria is reflected in genomic diversity of Mucoromycotina.</title>
        <authorList>
            <person name="Muszewska A."/>
            <person name="Okrasinska A."/>
            <person name="Steczkiewicz K."/>
            <person name="Drgas O."/>
            <person name="Orlowska M."/>
            <person name="Perlinska-Lenart U."/>
            <person name="Aleksandrzak-Piekarczyk T."/>
            <person name="Szatraj K."/>
            <person name="Zielenkiewicz U."/>
            <person name="Pilsyk S."/>
            <person name="Malc E."/>
            <person name="Mieczkowski P."/>
            <person name="Kruszewska J.S."/>
            <person name="Biernat P."/>
            <person name="Pawlowska J."/>
        </authorList>
    </citation>
    <scope>NUCLEOTIDE SEQUENCE</scope>
    <source>
        <strain evidence="1">WA0000017839</strain>
    </source>
</reference>
<accession>A0A8H7R301</accession>
<comment type="caution">
    <text evidence="1">The sequence shown here is derived from an EMBL/GenBank/DDBJ whole genome shotgun (WGS) entry which is preliminary data.</text>
</comment>
<evidence type="ECO:0000313" key="1">
    <source>
        <dbReference type="EMBL" id="KAG2202932.1"/>
    </source>
</evidence>
<dbReference type="EMBL" id="JAEPRD010000056">
    <property type="protein sequence ID" value="KAG2202932.1"/>
    <property type="molecule type" value="Genomic_DNA"/>
</dbReference>
<evidence type="ECO:0000313" key="2">
    <source>
        <dbReference type="Proteomes" id="UP000603453"/>
    </source>
</evidence>